<evidence type="ECO:0000313" key="3">
    <source>
        <dbReference type="Proteomes" id="UP000233618"/>
    </source>
</evidence>
<evidence type="ECO:0000256" key="1">
    <source>
        <dbReference type="SAM" id="SignalP"/>
    </source>
</evidence>
<evidence type="ECO:0000313" key="2">
    <source>
        <dbReference type="EMBL" id="PKQ66338.1"/>
    </source>
</evidence>
<reference evidence="2 3" key="1">
    <citation type="journal article" date="2017" name="Front. Microbiol.">
        <title>Labilibaculum manganireducens gen. nov., sp. nov. and Labilibaculum filiforme sp. nov., Novel Bacteroidetes Isolated from Subsurface Sediments of the Baltic Sea.</title>
        <authorList>
            <person name="Vandieken V."/>
            <person name="Marshall I.P."/>
            <person name="Niemann H."/>
            <person name="Engelen B."/>
            <person name="Cypionka H."/>
        </authorList>
    </citation>
    <scope>NUCLEOTIDE SEQUENCE [LARGE SCALE GENOMIC DNA]</scope>
    <source>
        <strain evidence="2 3">59.10-2M</strain>
    </source>
</reference>
<keyword evidence="3" id="KW-1185">Reference proteome</keyword>
<feature type="signal peptide" evidence="1">
    <location>
        <begin position="1"/>
        <end position="24"/>
    </location>
</feature>
<dbReference type="Proteomes" id="UP000233618">
    <property type="component" value="Unassembled WGS sequence"/>
</dbReference>
<name>A0A2N3I7R1_9BACT</name>
<proteinExistence type="predicted"/>
<keyword evidence="1" id="KW-0732">Signal</keyword>
<sequence length="603" mass="66406">MKTKLFWLLASLLFLISCRDNLTADLQPTESRENTYAKTELQTLPSIKLNNSGGVKSTSPIGNYPIDLSNPPRSVKINGTYHSDFKYWFDTNVASKIPYNIKNDISDKDGWEVIYNTIREYNPSTYQGTTDFPFIGLYNRYRGIFRFFYYHALNTEGNDVVGILALASGNNSKILNHPSIGESYPVNQTKRYLSTMGTALSSNFSNVENGLAPNHWYCFDFDVSCYDPNVNSGGLTFAITSIQRDNLEFSGNISGDITGSIIGSSSSSGSLLSIGNLFSKKDEATSTTNVNLEVNGANADAMGTSLQNKANNSTAGIDVKNLFKGIVKDGVSALKKGVSSFMSSGISGLFSSLSSSLFGSSTPTIQQVKLQTKLDLTGSGTITSKTSYSFNLEMPNKRIGLLHLAVPPTINCSEYVTLNTGSFNPNPNDATSYMLTHKFGTTNCDVVVNPDVANEIDVYTTTRILYINKSADFNLVPSTSDKSVAFIWGKLTFPYHYTDIVGLDKDTEIWWINNSVALPSRNVSTIGHLIYKSGNKDFITSEPLNQIYLKINFKIVPKNGTETFYLQKTYKANIKEYNTSNPYPWNWANIWPNGTGDTDGPPS</sequence>
<gene>
    <name evidence="2" type="ORF">BZG01_11025</name>
</gene>
<comment type="caution">
    <text evidence="2">The sequence shown here is derived from an EMBL/GenBank/DDBJ whole genome shotgun (WGS) entry which is preliminary data.</text>
</comment>
<accession>A0A2N3I7R1</accession>
<organism evidence="2 3">
    <name type="scientific">Labilibaculum manganireducens</name>
    <dbReference type="NCBI Taxonomy" id="1940525"/>
    <lineage>
        <taxon>Bacteria</taxon>
        <taxon>Pseudomonadati</taxon>
        <taxon>Bacteroidota</taxon>
        <taxon>Bacteroidia</taxon>
        <taxon>Marinilabiliales</taxon>
        <taxon>Marinifilaceae</taxon>
        <taxon>Labilibaculum</taxon>
    </lineage>
</organism>
<dbReference type="EMBL" id="MVDE01000015">
    <property type="protein sequence ID" value="PKQ66338.1"/>
    <property type="molecule type" value="Genomic_DNA"/>
</dbReference>
<protein>
    <submittedName>
        <fullName evidence="2">Uncharacterized protein</fullName>
    </submittedName>
</protein>
<dbReference type="PROSITE" id="PS51257">
    <property type="entry name" value="PROKAR_LIPOPROTEIN"/>
    <property type="match status" value="1"/>
</dbReference>
<feature type="chain" id="PRO_5014846258" evidence="1">
    <location>
        <begin position="25"/>
        <end position="603"/>
    </location>
</feature>
<dbReference type="RefSeq" id="WP_101309903.1">
    <property type="nucleotide sequence ID" value="NZ_MVDE01000015.1"/>
</dbReference>
<dbReference type="AlphaFoldDB" id="A0A2N3I7R1"/>